<feature type="transmembrane region" description="Helical" evidence="1">
    <location>
        <begin position="156"/>
        <end position="173"/>
    </location>
</feature>
<organism evidence="3 4">
    <name type="scientific">Mucilaginibacter terrae</name>
    <dbReference type="NCBI Taxonomy" id="1955052"/>
    <lineage>
        <taxon>Bacteria</taxon>
        <taxon>Pseudomonadati</taxon>
        <taxon>Bacteroidota</taxon>
        <taxon>Sphingobacteriia</taxon>
        <taxon>Sphingobacteriales</taxon>
        <taxon>Sphingobacteriaceae</taxon>
        <taxon>Mucilaginibacter</taxon>
    </lineage>
</organism>
<evidence type="ECO:0000313" key="4">
    <source>
        <dbReference type="Proteomes" id="UP001258315"/>
    </source>
</evidence>
<protein>
    <submittedName>
        <fullName evidence="3">Peptidoglycan/LPS O-acetylase OafA/YrhL</fullName>
    </submittedName>
</protein>
<dbReference type="Proteomes" id="UP001258315">
    <property type="component" value="Unassembled WGS sequence"/>
</dbReference>
<feature type="transmembrane region" description="Helical" evidence="1">
    <location>
        <begin position="50"/>
        <end position="69"/>
    </location>
</feature>
<dbReference type="PANTHER" id="PTHR23028">
    <property type="entry name" value="ACETYLTRANSFERASE"/>
    <property type="match status" value="1"/>
</dbReference>
<feature type="transmembrane region" description="Helical" evidence="1">
    <location>
        <begin position="310"/>
        <end position="328"/>
    </location>
</feature>
<feature type="transmembrane region" description="Helical" evidence="1">
    <location>
        <begin position="89"/>
        <end position="106"/>
    </location>
</feature>
<reference evidence="4" key="1">
    <citation type="submission" date="2023-07" db="EMBL/GenBank/DDBJ databases">
        <title>Functional and genomic diversity of the sorghum phyllosphere microbiome.</title>
        <authorList>
            <person name="Shade A."/>
        </authorList>
    </citation>
    <scope>NUCLEOTIDE SEQUENCE [LARGE SCALE GENOMIC DNA]</scope>
    <source>
        <strain evidence="4">SORGH_AS_0422</strain>
    </source>
</reference>
<feature type="transmembrane region" description="Helical" evidence="1">
    <location>
        <begin position="20"/>
        <end position="38"/>
    </location>
</feature>
<dbReference type="InterPro" id="IPR002656">
    <property type="entry name" value="Acyl_transf_3_dom"/>
</dbReference>
<keyword evidence="1" id="KW-0812">Transmembrane</keyword>
<dbReference type="InterPro" id="IPR050879">
    <property type="entry name" value="Acyltransferase_3"/>
</dbReference>
<gene>
    <name evidence="3" type="ORF">QE417_003379</name>
</gene>
<proteinExistence type="predicted"/>
<feature type="domain" description="Acyltransferase 3" evidence="2">
    <location>
        <begin position="17"/>
        <end position="362"/>
    </location>
</feature>
<keyword evidence="1" id="KW-1133">Transmembrane helix</keyword>
<evidence type="ECO:0000313" key="3">
    <source>
        <dbReference type="EMBL" id="MDT3404307.1"/>
    </source>
</evidence>
<keyword evidence="4" id="KW-1185">Reference proteome</keyword>
<dbReference type="EMBL" id="JAVLVU010000001">
    <property type="protein sequence ID" value="MDT3404307.1"/>
    <property type="molecule type" value="Genomic_DNA"/>
</dbReference>
<feature type="transmembrane region" description="Helical" evidence="1">
    <location>
        <begin position="118"/>
        <end position="136"/>
    </location>
</feature>
<evidence type="ECO:0000259" key="2">
    <source>
        <dbReference type="Pfam" id="PF01757"/>
    </source>
</evidence>
<dbReference type="PANTHER" id="PTHR23028:SF134">
    <property type="entry name" value="PUTATIVE (AFU_ORTHOLOGUE AFUA_4G08520)-RELATED"/>
    <property type="match status" value="1"/>
</dbReference>
<comment type="caution">
    <text evidence="3">The sequence shown here is derived from an EMBL/GenBank/DDBJ whole genome shotgun (WGS) entry which is preliminary data.</text>
</comment>
<evidence type="ECO:0000256" key="1">
    <source>
        <dbReference type="SAM" id="Phobius"/>
    </source>
</evidence>
<feature type="transmembrane region" description="Helical" evidence="1">
    <location>
        <begin position="279"/>
        <end position="298"/>
    </location>
</feature>
<dbReference type="Pfam" id="PF01757">
    <property type="entry name" value="Acyl_transf_3"/>
    <property type="match status" value="1"/>
</dbReference>
<sequence>MYQQTNTYQESKPRYEILDGLRGVAALGVVMFHMMECYPSEISRWVMPHGFMSVDFFFALSGLVLGYAYDDRWDKMTTWDFFKRRLTRLQPMAIMGVLIGICFFYYSGGPTFNAVDSAPWYMLMLQALLLICMIPLPKSMDIRGWGELTSINGPIWTLIYEYVANVLYALFLRRVNKVQLGIIVAFCALLSADLCLQLNLWGNLVDEGYRYTINGGFIFDPEHVYRAMVRLMFPFTMGLLLSRINHFISIKGGFWAASLLVITMVATPMLTDISPLYEGIYELCAILLLFPLILSIGAGSRLQGRRATRICTVVGQLSFPLYITHYPIMYMHMSWAENHMNSPLSTHVFVGITTFIMGLGVAWACLKLYDEPVRDWLRKHWLKQ</sequence>
<feature type="transmembrane region" description="Helical" evidence="1">
    <location>
        <begin position="254"/>
        <end position="273"/>
    </location>
</feature>
<dbReference type="RefSeq" id="WP_311951637.1">
    <property type="nucleotide sequence ID" value="NZ_JAVLVU010000001.1"/>
</dbReference>
<accession>A0ABU3GX12</accession>
<feature type="transmembrane region" description="Helical" evidence="1">
    <location>
        <begin position="348"/>
        <end position="369"/>
    </location>
</feature>
<name>A0ABU3GX12_9SPHI</name>
<feature type="transmembrane region" description="Helical" evidence="1">
    <location>
        <begin position="180"/>
        <end position="204"/>
    </location>
</feature>
<keyword evidence="1" id="KW-0472">Membrane</keyword>